<evidence type="ECO:0000256" key="1">
    <source>
        <dbReference type="SAM" id="MobiDB-lite"/>
    </source>
</evidence>
<dbReference type="PANTHER" id="PTHR24148">
    <property type="entry name" value="ANKYRIN REPEAT DOMAIN-CONTAINING PROTEIN 39 HOMOLOG-RELATED"/>
    <property type="match status" value="1"/>
</dbReference>
<evidence type="ECO:0000259" key="2">
    <source>
        <dbReference type="Pfam" id="PF06985"/>
    </source>
</evidence>
<name>A0A161Y2D3_COLIC</name>
<feature type="domain" description="Heterokaryon incompatibility" evidence="2">
    <location>
        <begin position="182"/>
        <end position="322"/>
    </location>
</feature>
<sequence length="380" mass="42529">MFSFFLNNVPSTSRPTTGTADSSQPSIAGQGDGRDTFGSPQGNGQISTPSPTPLSQPPPTPSDSVYTPLPPNSIRLLKLHPGHVASPLECDLITVDISQAPIYDALSYVWGLEDSPEPITCNAHQVPVRNNLLLALRHLRPRPPWVSHDTWPESHDLHSSHNAWKGIARNRNEMRPGDGFQQNLVWVDSLCINQANTAEREEQVKLMNRIFARAETVKIWLGPADTAQVAGLPLHTERVPTMENGVLRVSGLFARERPLYQLLQYGTMPLVLAFIAQALRNVKDLVHRNKAYGLLRPSAEEWVTLRRFFANGWFDRVWIVQEIVFARRAVVIVGDWQVEWKALGQAAAWFENHGYSMPANFKFSRTDRRDLMPVAKAAAV</sequence>
<organism evidence="3 4">
    <name type="scientific">Colletotrichum incanum</name>
    <name type="common">Soybean anthracnose fungus</name>
    <dbReference type="NCBI Taxonomy" id="1573173"/>
    <lineage>
        <taxon>Eukaryota</taxon>
        <taxon>Fungi</taxon>
        <taxon>Dikarya</taxon>
        <taxon>Ascomycota</taxon>
        <taxon>Pezizomycotina</taxon>
        <taxon>Sordariomycetes</taxon>
        <taxon>Hypocreomycetidae</taxon>
        <taxon>Glomerellales</taxon>
        <taxon>Glomerellaceae</taxon>
        <taxon>Colletotrichum</taxon>
        <taxon>Colletotrichum spaethianum species complex</taxon>
    </lineage>
</organism>
<dbReference type="Pfam" id="PF06985">
    <property type="entry name" value="HET"/>
    <property type="match status" value="1"/>
</dbReference>
<dbReference type="EMBL" id="LFIW01001098">
    <property type="protein sequence ID" value="KZL83562.1"/>
    <property type="molecule type" value="Genomic_DNA"/>
</dbReference>
<dbReference type="PANTHER" id="PTHR24148:SF64">
    <property type="entry name" value="HETEROKARYON INCOMPATIBILITY DOMAIN-CONTAINING PROTEIN"/>
    <property type="match status" value="1"/>
</dbReference>
<protein>
    <submittedName>
        <fullName evidence="3">Heterokaryon incompatibility protein</fullName>
    </submittedName>
</protein>
<keyword evidence="4" id="KW-1185">Reference proteome</keyword>
<dbReference type="AlphaFoldDB" id="A0A161Y2D3"/>
<evidence type="ECO:0000313" key="4">
    <source>
        <dbReference type="Proteomes" id="UP000076584"/>
    </source>
</evidence>
<feature type="compositionally biased region" description="Polar residues" evidence="1">
    <location>
        <begin position="1"/>
        <end position="27"/>
    </location>
</feature>
<dbReference type="InterPro" id="IPR010730">
    <property type="entry name" value="HET"/>
</dbReference>
<gene>
    <name evidence="3" type="ORF">CI238_08952</name>
</gene>
<proteinExistence type="predicted"/>
<evidence type="ECO:0000313" key="3">
    <source>
        <dbReference type="EMBL" id="KZL83562.1"/>
    </source>
</evidence>
<comment type="caution">
    <text evidence="3">The sequence shown here is derived from an EMBL/GenBank/DDBJ whole genome shotgun (WGS) entry which is preliminary data.</text>
</comment>
<dbReference type="Proteomes" id="UP000076584">
    <property type="component" value="Unassembled WGS sequence"/>
</dbReference>
<feature type="region of interest" description="Disordered" evidence="1">
    <location>
        <begin position="1"/>
        <end position="69"/>
    </location>
</feature>
<reference evidence="3 4" key="1">
    <citation type="submission" date="2015-06" db="EMBL/GenBank/DDBJ databases">
        <title>Survival trade-offs in plant roots during colonization by closely related pathogenic and mutualistic fungi.</title>
        <authorList>
            <person name="Hacquard S."/>
            <person name="Kracher B."/>
            <person name="Hiruma K."/>
            <person name="Weinman A."/>
            <person name="Muench P."/>
            <person name="Garrido Oter R."/>
            <person name="Ver Loren van Themaat E."/>
            <person name="Dallerey J.-F."/>
            <person name="Damm U."/>
            <person name="Henrissat B."/>
            <person name="Lespinet O."/>
            <person name="Thon M."/>
            <person name="Kemen E."/>
            <person name="McHardy A.C."/>
            <person name="Schulze-Lefert P."/>
            <person name="O'Connell R.J."/>
        </authorList>
    </citation>
    <scope>NUCLEOTIDE SEQUENCE [LARGE SCALE GENOMIC DNA]</scope>
    <source>
        <strain evidence="3 4">MAFF 238704</strain>
    </source>
</reference>
<accession>A0A161Y2D3</accession>
<dbReference type="InterPro" id="IPR052895">
    <property type="entry name" value="HetReg/Transcr_Mod"/>
</dbReference>
<feature type="compositionally biased region" description="Pro residues" evidence="1">
    <location>
        <begin position="50"/>
        <end position="61"/>
    </location>
</feature>